<protein>
    <submittedName>
        <fullName evidence="2">Uncharacterized protein</fullName>
    </submittedName>
</protein>
<keyword evidence="3" id="KW-1185">Reference proteome</keyword>
<name>A0AAU9NVQ7_9ASTR</name>
<comment type="caution">
    <text evidence="2">The sequence shown here is derived from an EMBL/GenBank/DDBJ whole genome shotgun (WGS) entry which is preliminary data.</text>
</comment>
<dbReference type="AlphaFoldDB" id="A0AAU9NVQ7"/>
<accession>A0AAU9NVQ7</accession>
<evidence type="ECO:0000313" key="2">
    <source>
        <dbReference type="EMBL" id="CAH1441902.1"/>
    </source>
</evidence>
<organism evidence="2 3">
    <name type="scientific">Lactuca virosa</name>
    <dbReference type="NCBI Taxonomy" id="75947"/>
    <lineage>
        <taxon>Eukaryota</taxon>
        <taxon>Viridiplantae</taxon>
        <taxon>Streptophyta</taxon>
        <taxon>Embryophyta</taxon>
        <taxon>Tracheophyta</taxon>
        <taxon>Spermatophyta</taxon>
        <taxon>Magnoliopsida</taxon>
        <taxon>eudicotyledons</taxon>
        <taxon>Gunneridae</taxon>
        <taxon>Pentapetalae</taxon>
        <taxon>asterids</taxon>
        <taxon>campanulids</taxon>
        <taxon>Asterales</taxon>
        <taxon>Asteraceae</taxon>
        <taxon>Cichorioideae</taxon>
        <taxon>Cichorieae</taxon>
        <taxon>Lactucinae</taxon>
        <taxon>Lactuca</taxon>
    </lineage>
</organism>
<feature type="compositionally biased region" description="Acidic residues" evidence="1">
    <location>
        <begin position="96"/>
        <end position="118"/>
    </location>
</feature>
<dbReference type="Proteomes" id="UP001157418">
    <property type="component" value="Unassembled WGS sequence"/>
</dbReference>
<sequence>MILRLKECTNNDLILRLKLCPGTQHHSEDFQDEDDGFVFSYMDHVLKTINDLRCSNYTNQQIINTLGLTESQLQKFLAFKLVPVDLQPIKVVHGQEDEEDEEAEEVDAVEEWEEDEEGSATASTTCSSIKSSNPSWLNTFPWW</sequence>
<proteinExistence type="predicted"/>
<dbReference type="EMBL" id="CAKMRJ010005412">
    <property type="protein sequence ID" value="CAH1441902.1"/>
    <property type="molecule type" value="Genomic_DNA"/>
</dbReference>
<feature type="region of interest" description="Disordered" evidence="1">
    <location>
        <begin position="92"/>
        <end position="143"/>
    </location>
</feature>
<evidence type="ECO:0000256" key="1">
    <source>
        <dbReference type="SAM" id="MobiDB-lite"/>
    </source>
</evidence>
<feature type="compositionally biased region" description="Polar residues" evidence="1">
    <location>
        <begin position="120"/>
        <end position="143"/>
    </location>
</feature>
<evidence type="ECO:0000313" key="3">
    <source>
        <dbReference type="Proteomes" id="UP001157418"/>
    </source>
</evidence>
<reference evidence="2 3" key="1">
    <citation type="submission" date="2022-01" db="EMBL/GenBank/DDBJ databases">
        <authorList>
            <person name="Xiong W."/>
            <person name="Schranz E."/>
        </authorList>
    </citation>
    <scope>NUCLEOTIDE SEQUENCE [LARGE SCALE GENOMIC DNA]</scope>
</reference>
<gene>
    <name evidence="2" type="ORF">LVIROSA_LOCUS27932</name>
</gene>